<dbReference type="FunFam" id="2.10.110.10:FF:000069">
    <property type="entry name" value="Uncharacterized protein, isoform Z"/>
    <property type="match status" value="1"/>
</dbReference>
<feature type="region of interest" description="Disordered" evidence="7">
    <location>
        <begin position="120"/>
        <end position="269"/>
    </location>
</feature>
<dbReference type="InterPro" id="IPR006643">
    <property type="entry name" value="Zasp-like_motif"/>
</dbReference>
<evidence type="ECO:0000313" key="11">
    <source>
        <dbReference type="RefSeq" id="XP_029639594.1"/>
    </source>
</evidence>
<evidence type="ECO:0000256" key="3">
    <source>
        <dbReference type="ARBA" id="ARBA00022723"/>
    </source>
</evidence>
<keyword evidence="3 6" id="KW-0479">Metal-binding</keyword>
<dbReference type="Gene3D" id="2.30.42.10">
    <property type="match status" value="1"/>
</dbReference>
<dbReference type="Pfam" id="PF15936">
    <property type="entry name" value="DUF4749"/>
    <property type="match status" value="1"/>
</dbReference>
<dbReference type="GO" id="GO:0030036">
    <property type="term" value="P:actin cytoskeleton organization"/>
    <property type="evidence" value="ECO:0007669"/>
    <property type="project" value="TreeGrafter"/>
</dbReference>
<dbReference type="FunFam" id="2.10.110.10:FF:000010">
    <property type="entry name" value="PDZ and LIM domain protein 5"/>
    <property type="match status" value="1"/>
</dbReference>
<dbReference type="GO" id="GO:0051371">
    <property type="term" value="F:muscle alpha-actinin binding"/>
    <property type="evidence" value="ECO:0007669"/>
    <property type="project" value="TreeGrafter"/>
</dbReference>
<name>A0A6P7SMT8_9MOLL</name>
<dbReference type="InterPro" id="IPR031847">
    <property type="entry name" value="PDLI1-4/Zasp-like_mid"/>
</dbReference>
<dbReference type="InterPro" id="IPR050604">
    <property type="entry name" value="PDZ-LIM_domain"/>
</dbReference>
<dbReference type="Pfam" id="PF00595">
    <property type="entry name" value="PDZ"/>
    <property type="match status" value="1"/>
</dbReference>
<dbReference type="Proteomes" id="UP000515154">
    <property type="component" value="Linkage group LG7"/>
</dbReference>
<dbReference type="SMART" id="SM00132">
    <property type="entry name" value="LIM"/>
    <property type="match status" value="3"/>
</dbReference>
<dbReference type="SUPFAM" id="SSF57716">
    <property type="entry name" value="Glucocorticoid receptor-like (DNA-binding domain)"/>
    <property type="match status" value="4"/>
</dbReference>
<accession>A0A6P7SMT8</accession>
<dbReference type="RefSeq" id="XP_029639594.1">
    <property type="nucleotide sequence ID" value="XM_029783734.2"/>
</dbReference>
<keyword evidence="2" id="KW-0963">Cytoplasm</keyword>
<dbReference type="GO" id="GO:0046872">
    <property type="term" value="F:metal ion binding"/>
    <property type="evidence" value="ECO:0007669"/>
    <property type="project" value="UniProtKB-KW"/>
</dbReference>
<evidence type="ECO:0000256" key="7">
    <source>
        <dbReference type="SAM" id="MobiDB-lite"/>
    </source>
</evidence>
<feature type="region of interest" description="Disordered" evidence="7">
    <location>
        <begin position="380"/>
        <end position="468"/>
    </location>
</feature>
<dbReference type="SMART" id="SM00735">
    <property type="entry name" value="ZM"/>
    <property type="match status" value="1"/>
</dbReference>
<feature type="compositionally biased region" description="Low complexity" evidence="7">
    <location>
        <begin position="156"/>
        <end position="165"/>
    </location>
</feature>
<feature type="compositionally biased region" description="Pro residues" evidence="7">
    <location>
        <begin position="386"/>
        <end position="398"/>
    </location>
</feature>
<dbReference type="SUPFAM" id="SSF50156">
    <property type="entry name" value="PDZ domain-like"/>
    <property type="match status" value="1"/>
</dbReference>
<dbReference type="GO" id="GO:0001725">
    <property type="term" value="C:stress fiber"/>
    <property type="evidence" value="ECO:0007669"/>
    <property type="project" value="TreeGrafter"/>
</dbReference>
<dbReference type="InterPro" id="IPR001478">
    <property type="entry name" value="PDZ"/>
</dbReference>
<dbReference type="FunFam" id="2.10.110.10:FF:000020">
    <property type="entry name" value="PDZ and LIM domain protein 5"/>
    <property type="match status" value="1"/>
</dbReference>
<dbReference type="GO" id="GO:0031941">
    <property type="term" value="C:filamentous actin"/>
    <property type="evidence" value="ECO:0007669"/>
    <property type="project" value="TreeGrafter"/>
</dbReference>
<evidence type="ECO:0000256" key="6">
    <source>
        <dbReference type="PROSITE-ProRule" id="PRU00125"/>
    </source>
</evidence>
<dbReference type="CDD" id="cd23068">
    <property type="entry name" value="PDZ_ZASP52-like"/>
    <property type="match status" value="1"/>
</dbReference>
<proteinExistence type="predicted"/>
<evidence type="ECO:0000259" key="8">
    <source>
        <dbReference type="PROSITE" id="PS50023"/>
    </source>
</evidence>
<dbReference type="KEGG" id="osn:115214533"/>
<comment type="subcellular location">
    <subcellularLocation>
        <location evidence="1">Cytoplasm</location>
    </subcellularLocation>
</comment>
<feature type="compositionally biased region" description="Polar residues" evidence="7">
    <location>
        <begin position="315"/>
        <end position="324"/>
    </location>
</feature>
<dbReference type="SMART" id="SM00228">
    <property type="entry name" value="PDZ"/>
    <property type="match status" value="1"/>
</dbReference>
<dbReference type="CDD" id="cd09455">
    <property type="entry name" value="LIM1_Enigma_like_1"/>
    <property type="match status" value="1"/>
</dbReference>
<keyword evidence="10" id="KW-1185">Reference proteome</keyword>
<evidence type="ECO:0000259" key="9">
    <source>
        <dbReference type="PROSITE" id="PS50106"/>
    </source>
</evidence>
<evidence type="ECO:0000313" key="10">
    <source>
        <dbReference type="Proteomes" id="UP000515154"/>
    </source>
</evidence>
<feature type="compositionally biased region" description="Pro residues" evidence="7">
    <location>
        <begin position="413"/>
        <end position="434"/>
    </location>
</feature>
<feature type="domain" description="LIM zinc-binding" evidence="8">
    <location>
        <begin position="597"/>
        <end position="652"/>
    </location>
</feature>
<feature type="region of interest" description="Disordered" evidence="7">
    <location>
        <begin position="298"/>
        <end position="333"/>
    </location>
</feature>
<dbReference type="AlphaFoldDB" id="A0A6P7SMT8"/>
<dbReference type="PROSITE" id="PS50023">
    <property type="entry name" value="LIM_DOMAIN_2"/>
    <property type="match status" value="2"/>
</dbReference>
<feature type="domain" description="LIM zinc-binding" evidence="8">
    <location>
        <begin position="537"/>
        <end position="596"/>
    </location>
</feature>
<keyword evidence="5 6" id="KW-0440">LIM domain</keyword>
<dbReference type="PROSITE" id="PS50106">
    <property type="entry name" value="PDZ"/>
    <property type="match status" value="1"/>
</dbReference>
<feature type="compositionally biased region" description="Basic and acidic residues" evidence="7">
    <location>
        <begin position="305"/>
        <end position="314"/>
    </location>
</feature>
<dbReference type="PANTHER" id="PTHR24214">
    <property type="entry name" value="PDZ AND LIM DOMAIN PROTEIN ZASP"/>
    <property type="match status" value="1"/>
</dbReference>
<feature type="compositionally biased region" description="Polar residues" evidence="7">
    <location>
        <begin position="243"/>
        <end position="265"/>
    </location>
</feature>
<evidence type="ECO:0000256" key="5">
    <source>
        <dbReference type="ARBA" id="ARBA00023038"/>
    </source>
</evidence>
<keyword evidence="4 6" id="KW-0862">Zinc</keyword>
<dbReference type="Pfam" id="PF00412">
    <property type="entry name" value="LIM"/>
    <property type="match status" value="3"/>
</dbReference>
<dbReference type="GO" id="GO:0061061">
    <property type="term" value="P:muscle structure development"/>
    <property type="evidence" value="ECO:0007669"/>
    <property type="project" value="TreeGrafter"/>
</dbReference>
<evidence type="ECO:0000256" key="2">
    <source>
        <dbReference type="ARBA" id="ARBA00022490"/>
    </source>
</evidence>
<sequence length="652" mass="70365">MSVLTLEAKLERLDPNTPWGFRMQGGKDFHSALMIQKVTSGSLAAKCGLQSGDIILKIGKLVAETLKHKEAQDAILSYGNKLDLLLQRIRDKKKIVLNSPWSSSQGVLDINKLNINSTAAAPPSPIPSPIPKPASPVPSKPVTPPPPPPPPPPALPASSGSGPSSNFNAVARPFPAGQHSGFSHGSGETFPPPPTVFQPSLNKYAEAEEDRPTSTQQSRSFKLLQGLMDSGQEPPPALRPLNPMQSPNRSRSVSPLPSQQANKGNTVKAVGNWQYNSPIGLYSKENVAHTFKDQTNILISSNNGDSKENGDVRKSSLTNDSSVSVDAEKSGVEYDGEGRILYKPSETYKLIHGESDQADTTAVPLYSKTFKRLQEKLDGAPVASYTPPPAAPAPPPPQVQLFSLPKQAAHTPRAPPPPPAPAIVPKAPPPPPVHRPQAVTKPKLPSGPPKPTGQGATKGKKGDAVYKNPDQSGRIPVCAACGTPIRGPFVLAMGKSWCPAHFVCANPNCGVKLFDIGFVEEGGFLYCEKDYELYFAPHCHKCNQVIIGECVNAMNTTFHPNCFLCAQCRKPIGGSSFHIEDGEFYCDPHWKEMFQAICFGCKYPIDPGDRWVEAMDHSYHSDCFVCTTCQVSLEGQPFYAKTGKPYCKKHAR</sequence>
<dbReference type="GO" id="GO:0005912">
    <property type="term" value="C:adherens junction"/>
    <property type="evidence" value="ECO:0007669"/>
    <property type="project" value="TreeGrafter"/>
</dbReference>
<dbReference type="CDD" id="cd08368">
    <property type="entry name" value="LIM"/>
    <property type="match status" value="1"/>
</dbReference>
<dbReference type="InterPro" id="IPR036034">
    <property type="entry name" value="PDZ_sf"/>
</dbReference>
<dbReference type="Gene3D" id="2.10.110.10">
    <property type="entry name" value="Cysteine Rich Protein"/>
    <property type="match status" value="3"/>
</dbReference>
<protein>
    <submittedName>
        <fullName evidence="11">PDZ and LIM domain protein Zasp isoform X1</fullName>
    </submittedName>
</protein>
<organism evidence="10 11">
    <name type="scientific">Octopus sinensis</name>
    <name type="common">East Asian common octopus</name>
    <dbReference type="NCBI Taxonomy" id="2607531"/>
    <lineage>
        <taxon>Eukaryota</taxon>
        <taxon>Metazoa</taxon>
        <taxon>Spiralia</taxon>
        <taxon>Lophotrochozoa</taxon>
        <taxon>Mollusca</taxon>
        <taxon>Cephalopoda</taxon>
        <taxon>Coleoidea</taxon>
        <taxon>Octopodiformes</taxon>
        <taxon>Octopoda</taxon>
        <taxon>Incirrata</taxon>
        <taxon>Octopodidae</taxon>
        <taxon>Octopus</taxon>
    </lineage>
</organism>
<evidence type="ECO:0000256" key="4">
    <source>
        <dbReference type="ARBA" id="ARBA00022833"/>
    </source>
</evidence>
<dbReference type="GO" id="GO:0030018">
    <property type="term" value="C:Z disc"/>
    <property type="evidence" value="ECO:0007669"/>
    <property type="project" value="TreeGrafter"/>
</dbReference>
<dbReference type="PROSITE" id="PS00478">
    <property type="entry name" value="LIM_DOMAIN_1"/>
    <property type="match status" value="2"/>
</dbReference>
<reference evidence="11" key="1">
    <citation type="submission" date="2025-08" db="UniProtKB">
        <authorList>
            <consortium name="RefSeq"/>
        </authorList>
    </citation>
    <scope>IDENTIFICATION</scope>
</reference>
<dbReference type="InterPro" id="IPR001781">
    <property type="entry name" value="Znf_LIM"/>
</dbReference>
<dbReference type="FunFam" id="2.30.42.10:FF:000055">
    <property type="entry name" value="PDZ and LIM domain protein 3"/>
    <property type="match status" value="1"/>
</dbReference>
<dbReference type="PANTHER" id="PTHR24214:SF38">
    <property type="entry name" value="PDZ AND LIM DOMAIN PROTEIN ZASP-RELATED"/>
    <property type="match status" value="1"/>
</dbReference>
<feature type="domain" description="PDZ" evidence="9">
    <location>
        <begin position="7"/>
        <end position="90"/>
    </location>
</feature>
<evidence type="ECO:0000256" key="1">
    <source>
        <dbReference type="ARBA" id="ARBA00004496"/>
    </source>
</evidence>
<dbReference type="GO" id="GO:0003779">
    <property type="term" value="F:actin binding"/>
    <property type="evidence" value="ECO:0007669"/>
    <property type="project" value="TreeGrafter"/>
</dbReference>
<gene>
    <name evidence="11" type="primary">LOC115214533</name>
</gene>
<feature type="compositionally biased region" description="Pro residues" evidence="7">
    <location>
        <begin position="122"/>
        <end position="155"/>
    </location>
</feature>